<organism evidence="1 2">
    <name type="scientific">Amycolatopsis melonis</name>
    <dbReference type="NCBI Taxonomy" id="3156488"/>
    <lineage>
        <taxon>Bacteria</taxon>
        <taxon>Bacillati</taxon>
        <taxon>Actinomycetota</taxon>
        <taxon>Actinomycetes</taxon>
        <taxon>Pseudonocardiales</taxon>
        <taxon>Pseudonocardiaceae</taxon>
        <taxon>Amycolatopsis</taxon>
    </lineage>
</organism>
<accession>A0ABV0LQM2</accession>
<sequence>MPSKSPFQTLREIRHRCLVAVSASGVRVEGWSLSEDLPDRALSLFELIELACLTTTSPDAKAAIWSQAVRLAQADPQPWLPVVVAMMTPELGFMVRQFVDGSEADSEDVVGDLFLGFLEALRGVDPDMRRLLVHLKRVTRARAAHPPVGRAPGYGAVAAVRAVPLSSPAGHVDLVLADAVAHHFLTRAEAELIARTHFEGLALPMVARKLGFPPGQAAVARHNAERKLVEYIRRTGAWSVRG</sequence>
<dbReference type="EMBL" id="JBDZYD010000016">
    <property type="protein sequence ID" value="MEQ0564595.1"/>
    <property type="molecule type" value="Genomic_DNA"/>
</dbReference>
<keyword evidence="2" id="KW-1185">Reference proteome</keyword>
<protein>
    <submittedName>
        <fullName evidence="1">Uncharacterized protein</fullName>
    </submittedName>
</protein>
<dbReference type="RefSeq" id="WP_348955661.1">
    <property type="nucleotide sequence ID" value="NZ_JBDZYD010000016.1"/>
</dbReference>
<evidence type="ECO:0000313" key="1">
    <source>
        <dbReference type="EMBL" id="MEQ0564595.1"/>
    </source>
</evidence>
<proteinExistence type="predicted"/>
<comment type="caution">
    <text evidence="1">The sequence shown here is derived from an EMBL/GenBank/DDBJ whole genome shotgun (WGS) entry which is preliminary data.</text>
</comment>
<dbReference type="Proteomes" id="UP001440984">
    <property type="component" value="Unassembled WGS sequence"/>
</dbReference>
<evidence type="ECO:0000313" key="2">
    <source>
        <dbReference type="Proteomes" id="UP001440984"/>
    </source>
</evidence>
<gene>
    <name evidence="1" type="ORF">ABJI51_36440</name>
</gene>
<name>A0ABV0LQM2_9PSEU</name>
<reference evidence="1 2" key="1">
    <citation type="submission" date="2024-05" db="EMBL/GenBank/DDBJ databases">
        <authorList>
            <person name="Zhao H."/>
            <person name="Xu Y."/>
            <person name="Lin S."/>
            <person name="Spain J.C."/>
            <person name="Zhou N.-Y."/>
        </authorList>
    </citation>
    <scope>NUCLEOTIDE SEQUENCE [LARGE SCALE GENOMIC DNA]</scope>
    <source>
        <strain evidence="1 2">NEAU-NG30</strain>
    </source>
</reference>